<dbReference type="Pfam" id="PF13229">
    <property type="entry name" value="Beta_helix"/>
    <property type="match status" value="1"/>
</dbReference>
<reference evidence="4" key="1">
    <citation type="submission" date="2018-08" db="EMBL/GenBank/DDBJ databases">
        <authorList>
            <person name="Im W.T."/>
        </authorList>
    </citation>
    <scope>NUCLEOTIDE SEQUENCE [LARGE SCALE GENOMIC DNA]</scope>
    <source>
        <strain evidence="4">LA-28</strain>
    </source>
</reference>
<dbReference type="Gene3D" id="2.160.20.10">
    <property type="entry name" value="Single-stranded right-handed beta-helix, Pectin lyase-like"/>
    <property type="match status" value="1"/>
</dbReference>
<keyword evidence="4" id="KW-1185">Reference proteome</keyword>
<evidence type="ECO:0000259" key="2">
    <source>
        <dbReference type="Pfam" id="PF13229"/>
    </source>
</evidence>
<keyword evidence="1" id="KW-0175">Coiled coil</keyword>
<sequence length="346" mass="37498">MGWNLIQVLRNAGDSELAIKVAEALAADEAENLNAIQEKNDVIASLQKQIATITAEAEDLKKLNVTNYDLQKQLQVKTAENEILRQYIAQLNAGNVKSEPKTGFVWPNASNTGIPAGAVLTAYDGPSIISEDGTVIEDKLITTDIEVTGRNVTFRRCKFTNNSQWLLNGDTAKDLTVEDCEFANGVKAILGQGTFTRLNIWNCIIGITLKDGKSTVKGCYIHDLSAHAQPKDPHFDGIFIAGGQTDCLIEDNLIEMPSSGGTAAIFIGTRWQGANIVNTKVSHNRLLGTPSYAMYNEQTSVAEISGTQWIGNEIQRGAYGYWTWQSSTPVRSGNVDALTGADIDGS</sequence>
<dbReference type="RefSeq" id="WP_116625836.1">
    <property type="nucleotide sequence ID" value="NZ_QURN01000028.1"/>
</dbReference>
<proteinExistence type="predicted"/>
<feature type="domain" description="Right handed beta helix" evidence="2">
    <location>
        <begin position="129"/>
        <end position="253"/>
    </location>
</feature>
<dbReference type="InterPro" id="IPR011050">
    <property type="entry name" value="Pectin_lyase_fold/virulence"/>
</dbReference>
<dbReference type="InterPro" id="IPR039448">
    <property type="entry name" value="Beta_helix"/>
</dbReference>
<name>A0A371X230_9HYPH</name>
<feature type="coiled-coil region" evidence="1">
    <location>
        <begin position="19"/>
        <end position="63"/>
    </location>
</feature>
<comment type="caution">
    <text evidence="3">The sequence shown here is derived from an EMBL/GenBank/DDBJ whole genome shotgun (WGS) entry which is preliminary data.</text>
</comment>
<evidence type="ECO:0000256" key="1">
    <source>
        <dbReference type="SAM" id="Coils"/>
    </source>
</evidence>
<dbReference type="AlphaFoldDB" id="A0A371X230"/>
<accession>A0A371X230</accession>
<dbReference type="SUPFAM" id="SSF51126">
    <property type="entry name" value="Pectin lyase-like"/>
    <property type="match status" value="1"/>
</dbReference>
<evidence type="ECO:0000313" key="4">
    <source>
        <dbReference type="Proteomes" id="UP000262379"/>
    </source>
</evidence>
<dbReference type="Proteomes" id="UP000262379">
    <property type="component" value="Unassembled WGS sequence"/>
</dbReference>
<evidence type="ECO:0000313" key="3">
    <source>
        <dbReference type="EMBL" id="RFC63267.1"/>
    </source>
</evidence>
<dbReference type="InterPro" id="IPR012334">
    <property type="entry name" value="Pectin_lyas_fold"/>
</dbReference>
<organism evidence="3 4">
    <name type="scientific">Mesorhizobium denitrificans</name>
    <dbReference type="NCBI Taxonomy" id="2294114"/>
    <lineage>
        <taxon>Bacteria</taxon>
        <taxon>Pseudomonadati</taxon>
        <taxon>Pseudomonadota</taxon>
        <taxon>Alphaproteobacteria</taxon>
        <taxon>Hyphomicrobiales</taxon>
        <taxon>Phyllobacteriaceae</taxon>
        <taxon>Mesorhizobium</taxon>
    </lineage>
</organism>
<protein>
    <recommendedName>
        <fullName evidence="2">Right handed beta helix domain-containing protein</fullName>
    </recommendedName>
</protein>
<dbReference type="EMBL" id="QURN01000028">
    <property type="protein sequence ID" value="RFC63267.1"/>
    <property type="molecule type" value="Genomic_DNA"/>
</dbReference>
<gene>
    <name evidence="3" type="ORF">DY251_20845</name>
</gene>